<evidence type="ECO:0000256" key="1">
    <source>
        <dbReference type="SAM" id="SignalP"/>
    </source>
</evidence>
<reference evidence="2" key="2">
    <citation type="journal article" date="2015" name="Fish Shellfish Immunol.">
        <title>Early steps in the European eel (Anguilla anguilla)-Vibrio vulnificus interaction in the gills: Role of the RtxA13 toxin.</title>
        <authorList>
            <person name="Callol A."/>
            <person name="Pajuelo D."/>
            <person name="Ebbesson L."/>
            <person name="Teles M."/>
            <person name="MacKenzie S."/>
            <person name="Amaro C."/>
        </authorList>
    </citation>
    <scope>NUCLEOTIDE SEQUENCE</scope>
</reference>
<organism evidence="2">
    <name type="scientific">Anguilla anguilla</name>
    <name type="common">European freshwater eel</name>
    <name type="synonym">Muraena anguilla</name>
    <dbReference type="NCBI Taxonomy" id="7936"/>
    <lineage>
        <taxon>Eukaryota</taxon>
        <taxon>Metazoa</taxon>
        <taxon>Chordata</taxon>
        <taxon>Craniata</taxon>
        <taxon>Vertebrata</taxon>
        <taxon>Euteleostomi</taxon>
        <taxon>Actinopterygii</taxon>
        <taxon>Neopterygii</taxon>
        <taxon>Teleostei</taxon>
        <taxon>Anguilliformes</taxon>
        <taxon>Anguillidae</taxon>
        <taxon>Anguilla</taxon>
    </lineage>
</organism>
<dbReference type="AlphaFoldDB" id="A0A0E9RE07"/>
<sequence length="80" mass="9152">MVLTLLFLHLLQDIRALPKKLLIYPTTNHTIFGFQLQFWKPKSGSDENLGRSQNNARWSVCGLRFLSACVVFENGCRGIK</sequence>
<reference evidence="2" key="1">
    <citation type="submission" date="2014-11" db="EMBL/GenBank/DDBJ databases">
        <authorList>
            <person name="Amaro Gonzalez C."/>
        </authorList>
    </citation>
    <scope>NUCLEOTIDE SEQUENCE</scope>
</reference>
<evidence type="ECO:0000313" key="2">
    <source>
        <dbReference type="EMBL" id="JAH26573.1"/>
    </source>
</evidence>
<feature type="signal peptide" evidence="1">
    <location>
        <begin position="1"/>
        <end position="16"/>
    </location>
</feature>
<evidence type="ECO:0008006" key="3">
    <source>
        <dbReference type="Google" id="ProtNLM"/>
    </source>
</evidence>
<dbReference type="EMBL" id="GBXM01082004">
    <property type="protein sequence ID" value="JAH26573.1"/>
    <property type="molecule type" value="Transcribed_RNA"/>
</dbReference>
<name>A0A0E9RE07_ANGAN</name>
<protein>
    <recommendedName>
        <fullName evidence="3">Secreted protein</fullName>
    </recommendedName>
</protein>
<keyword evidence="1" id="KW-0732">Signal</keyword>
<feature type="chain" id="PRO_5002431630" description="Secreted protein" evidence="1">
    <location>
        <begin position="17"/>
        <end position="80"/>
    </location>
</feature>
<proteinExistence type="predicted"/>
<accession>A0A0E9RE07</accession>